<evidence type="ECO:0000256" key="1">
    <source>
        <dbReference type="SAM" id="SignalP"/>
    </source>
</evidence>
<feature type="chain" id="PRO_5025500853" description="Malate dehydrogenase" evidence="1">
    <location>
        <begin position="17"/>
        <end position="220"/>
    </location>
</feature>
<gene>
    <name evidence="2" type="ORF">P280DRAFT_59367</name>
</gene>
<dbReference type="PANTHER" id="PTHR35567:SF11">
    <property type="entry name" value="MALATE DEHYDROGENASE (AFU_ORTHOLOGUE AFUA_2G13800)"/>
    <property type="match status" value="1"/>
</dbReference>
<evidence type="ECO:0000313" key="2">
    <source>
        <dbReference type="EMBL" id="KAF2639346.1"/>
    </source>
</evidence>
<dbReference type="Pfam" id="PF11937">
    <property type="entry name" value="DUF3455"/>
    <property type="match status" value="1"/>
</dbReference>
<dbReference type="Proteomes" id="UP000799753">
    <property type="component" value="Unassembled WGS sequence"/>
</dbReference>
<organism evidence="2 3">
    <name type="scientific">Massarina eburnea CBS 473.64</name>
    <dbReference type="NCBI Taxonomy" id="1395130"/>
    <lineage>
        <taxon>Eukaryota</taxon>
        <taxon>Fungi</taxon>
        <taxon>Dikarya</taxon>
        <taxon>Ascomycota</taxon>
        <taxon>Pezizomycotina</taxon>
        <taxon>Dothideomycetes</taxon>
        <taxon>Pleosporomycetidae</taxon>
        <taxon>Pleosporales</taxon>
        <taxon>Massarineae</taxon>
        <taxon>Massarinaceae</taxon>
        <taxon>Massarina</taxon>
    </lineage>
</organism>
<keyword evidence="1" id="KW-0732">Signal</keyword>
<accession>A0A6A6RUV9</accession>
<proteinExistence type="predicted"/>
<evidence type="ECO:0008006" key="4">
    <source>
        <dbReference type="Google" id="ProtNLM"/>
    </source>
</evidence>
<dbReference type="OrthoDB" id="1859733at2759"/>
<dbReference type="InterPro" id="IPR021851">
    <property type="entry name" value="DUF3455"/>
</dbReference>
<sequence length="220" mass="23412">MRYFAIATIALPYVLAAPYRLPGEIFSRQTNTSCNLSETPQPTNTLTPPAAGLELVLIALGHGTQNYTCANASTGTAPASIGAVAQLFNASCEVATNKLDLGSIEESNAAIGAHFFFDNTTPEFDIIGIGETQTKKIAVDSTTPSAADVPWLMLEAQSSGSTSTVRQIYRLNTKGGVAPTTCEGRSAVVTVDYTAQYWVYASSAEVAERRRKRSLVRPVV</sequence>
<dbReference type="EMBL" id="MU006787">
    <property type="protein sequence ID" value="KAF2639346.1"/>
    <property type="molecule type" value="Genomic_DNA"/>
</dbReference>
<dbReference type="AlphaFoldDB" id="A0A6A6RUV9"/>
<name>A0A6A6RUV9_9PLEO</name>
<dbReference type="PANTHER" id="PTHR35567">
    <property type="entry name" value="MALATE DEHYDROGENASE (AFU_ORTHOLOGUE AFUA_2G13800)"/>
    <property type="match status" value="1"/>
</dbReference>
<protein>
    <recommendedName>
        <fullName evidence="4">Malate dehydrogenase</fullName>
    </recommendedName>
</protein>
<evidence type="ECO:0000313" key="3">
    <source>
        <dbReference type="Proteomes" id="UP000799753"/>
    </source>
</evidence>
<feature type="signal peptide" evidence="1">
    <location>
        <begin position="1"/>
        <end position="16"/>
    </location>
</feature>
<reference evidence="2" key="1">
    <citation type="journal article" date="2020" name="Stud. Mycol.">
        <title>101 Dothideomycetes genomes: a test case for predicting lifestyles and emergence of pathogens.</title>
        <authorList>
            <person name="Haridas S."/>
            <person name="Albert R."/>
            <person name="Binder M."/>
            <person name="Bloem J."/>
            <person name="Labutti K."/>
            <person name="Salamov A."/>
            <person name="Andreopoulos B."/>
            <person name="Baker S."/>
            <person name="Barry K."/>
            <person name="Bills G."/>
            <person name="Bluhm B."/>
            <person name="Cannon C."/>
            <person name="Castanera R."/>
            <person name="Culley D."/>
            <person name="Daum C."/>
            <person name="Ezra D."/>
            <person name="Gonzalez J."/>
            <person name="Henrissat B."/>
            <person name="Kuo A."/>
            <person name="Liang C."/>
            <person name="Lipzen A."/>
            <person name="Lutzoni F."/>
            <person name="Magnuson J."/>
            <person name="Mondo S."/>
            <person name="Nolan M."/>
            <person name="Ohm R."/>
            <person name="Pangilinan J."/>
            <person name="Park H.-J."/>
            <person name="Ramirez L."/>
            <person name="Alfaro M."/>
            <person name="Sun H."/>
            <person name="Tritt A."/>
            <person name="Yoshinaga Y."/>
            <person name="Zwiers L.-H."/>
            <person name="Turgeon B."/>
            <person name="Goodwin S."/>
            <person name="Spatafora J."/>
            <person name="Crous P."/>
            <person name="Grigoriev I."/>
        </authorList>
    </citation>
    <scope>NUCLEOTIDE SEQUENCE</scope>
    <source>
        <strain evidence="2">CBS 473.64</strain>
    </source>
</reference>
<keyword evidence="3" id="KW-1185">Reference proteome</keyword>